<dbReference type="InterPro" id="IPR000182">
    <property type="entry name" value="GNAT_dom"/>
</dbReference>
<keyword evidence="2" id="KW-0012">Acyltransferase</keyword>
<evidence type="ECO:0000313" key="5">
    <source>
        <dbReference type="Proteomes" id="UP000253383"/>
    </source>
</evidence>
<dbReference type="InterPro" id="IPR016181">
    <property type="entry name" value="Acyl_CoA_acyltransferase"/>
</dbReference>
<evidence type="ECO:0000256" key="2">
    <source>
        <dbReference type="ARBA" id="ARBA00023315"/>
    </source>
</evidence>
<dbReference type="Proteomes" id="UP000253383">
    <property type="component" value="Unassembled WGS sequence"/>
</dbReference>
<evidence type="ECO:0000313" key="4">
    <source>
        <dbReference type="EMBL" id="RCR68952.1"/>
    </source>
</evidence>
<evidence type="ECO:0000256" key="1">
    <source>
        <dbReference type="ARBA" id="ARBA00022679"/>
    </source>
</evidence>
<gene>
    <name evidence="4" type="ORF">DUE52_13765</name>
</gene>
<dbReference type="SUPFAM" id="SSF55729">
    <property type="entry name" value="Acyl-CoA N-acyltransferases (Nat)"/>
    <property type="match status" value="1"/>
</dbReference>
<reference evidence="4 5" key="1">
    <citation type="submission" date="2018-07" db="EMBL/GenBank/DDBJ databases">
        <title>Genome analysis of Larkinella rosea.</title>
        <authorList>
            <person name="Zhou Z."/>
            <person name="Wang G."/>
        </authorList>
    </citation>
    <scope>NUCLEOTIDE SEQUENCE [LARGE SCALE GENOMIC DNA]</scope>
    <source>
        <strain evidence="5">zzj9</strain>
    </source>
</reference>
<dbReference type="PROSITE" id="PS51186">
    <property type="entry name" value="GNAT"/>
    <property type="match status" value="1"/>
</dbReference>
<protein>
    <submittedName>
        <fullName evidence="4">GNAT family N-acetyltransferase</fullName>
    </submittedName>
</protein>
<evidence type="ECO:0000259" key="3">
    <source>
        <dbReference type="PROSITE" id="PS51186"/>
    </source>
</evidence>
<proteinExistence type="predicted"/>
<dbReference type="InterPro" id="IPR051556">
    <property type="entry name" value="N-term/lysine_N-AcTrnsfr"/>
</dbReference>
<dbReference type="EMBL" id="QOWE01000010">
    <property type="protein sequence ID" value="RCR68952.1"/>
    <property type="molecule type" value="Genomic_DNA"/>
</dbReference>
<accession>A0A368JN73</accession>
<name>A0A368JN73_9BACT</name>
<dbReference type="OrthoDB" id="9796171at2"/>
<dbReference type="Pfam" id="PF13673">
    <property type="entry name" value="Acetyltransf_10"/>
    <property type="match status" value="1"/>
</dbReference>
<dbReference type="PANTHER" id="PTHR42919">
    <property type="entry name" value="N-ALPHA-ACETYLTRANSFERASE"/>
    <property type="match status" value="1"/>
</dbReference>
<keyword evidence="1 4" id="KW-0808">Transferase</keyword>
<comment type="caution">
    <text evidence="4">The sequence shown here is derived from an EMBL/GenBank/DDBJ whole genome shotgun (WGS) entry which is preliminary data.</text>
</comment>
<dbReference type="RefSeq" id="WP_114406591.1">
    <property type="nucleotide sequence ID" value="NZ_QOWE01000010.1"/>
</dbReference>
<organism evidence="4 5">
    <name type="scientific">Larkinella punicea</name>
    <dbReference type="NCBI Taxonomy" id="2315727"/>
    <lineage>
        <taxon>Bacteria</taxon>
        <taxon>Pseudomonadati</taxon>
        <taxon>Bacteroidota</taxon>
        <taxon>Cytophagia</taxon>
        <taxon>Cytophagales</taxon>
        <taxon>Spirosomataceae</taxon>
        <taxon>Larkinella</taxon>
    </lineage>
</organism>
<dbReference type="Gene3D" id="3.40.630.30">
    <property type="match status" value="1"/>
</dbReference>
<keyword evidence="5" id="KW-1185">Reference proteome</keyword>
<dbReference type="CDD" id="cd04301">
    <property type="entry name" value="NAT_SF"/>
    <property type="match status" value="1"/>
</dbReference>
<dbReference type="PANTHER" id="PTHR42919:SF8">
    <property type="entry name" value="N-ALPHA-ACETYLTRANSFERASE 50"/>
    <property type="match status" value="1"/>
</dbReference>
<dbReference type="AlphaFoldDB" id="A0A368JN73"/>
<dbReference type="GO" id="GO:0016747">
    <property type="term" value="F:acyltransferase activity, transferring groups other than amino-acyl groups"/>
    <property type="evidence" value="ECO:0007669"/>
    <property type="project" value="InterPro"/>
</dbReference>
<feature type="domain" description="N-acetyltransferase" evidence="3">
    <location>
        <begin position="3"/>
        <end position="145"/>
    </location>
</feature>
<sequence length="149" mass="16715">MIEVIQVIRPAEMQQVFAIREAVFVKEQHVRAEDEYDEFETTSRHFLAFCDGTPCGAARWRTTSNGVKLERFAVLAPFRGKGVGQALVRTVLDDVLSQQPEPIESVYLNAQLTAMPLYAKFGFKAVGPMFEECGIQHYKMVLPASSFPA</sequence>